<evidence type="ECO:0000313" key="2">
    <source>
        <dbReference type="EMBL" id="VFK48207.1"/>
    </source>
</evidence>
<dbReference type="Pfam" id="PF06114">
    <property type="entry name" value="Peptidase_M78"/>
    <property type="match status" value="1"/>
</dbReference>
<gene>
    <name evidence="2" type="ORF">BECKTC1821E_GA0114239_110518</name>
</gene>
<sequence>MMQPQKTSNKFLKYHGMPAQKFLKALSSDFPQFSISPPIDVQLITDLLDVQIDKRVDFNNVDTVGSISIKDDRVVIWINPLENEFEPRERFTIAHEIGHLILHINPTTGKQEFIDTEKTIRRRDSSWDFEEYQANNFAAQLLMPADLIDKYGNIIIYNYKKETGESKIQLTELIKELASRFKVSELAMTYRLKNVGAIR</sequence>
<dbReference type="PANTHER" id="PTHR43236">
    <property type="entry name" value="ANTITOXIN HIGA1"/>
    <property type="match status" value="1"/>
</dbReference>
<dbReference type="InterPro" id="IPR010359">
    <property type="entry name" value="IrrE_HExxH"/>
</dbReference>
<evidence type="ECO:0000259" key="1">
    <source>
        <dbReference type="Pfam" id="PF06114"/>
    </source>
</evidence>
<accession>A0A450Z354</accession>
<dbReference type="PANTHER" id="PTHR43236:SF2">
    <property type="entry name" value="BLL0069 PROTEIN"/>
    <property type="match status" value="1"/>
</dbReference>
<dbReference type="AlphaFoldDB" id="A0A450Z354"/>
<feature type="domain" description="IrrE N-terminal-like" evidence="1">
    <location>
        <begin position="73"/>
        <end position="193"/>
    </location>
</feature>
<name>A0A450Z354_9GAMM</name>
<protein>
    <recommendedName>
        <fullName evidence="1">IrrE N-terminal-like domain-containing protein</fullName>
    </recommendedName>
</protein>
<reference evidence="2" key="1">
    <citation type="submission" date="2019-02" db="EMBL/GenBank/DDBJ databases">
        <authorList>
            <person name="Gruber-Vodicka R. H."/>
            <person name="Seah K. B. B."/>
        </authorList>
    </citation>
    <scope>NUCLEOTIDE SEQUENCE</scope>
    <source>
        <strain evidence="2">BECK_BZ125</strain>
    </source>
</reference>
<dbReference type="Gene3D" id="1.10.10.2910">
    <property type="match status" value="1"/>
</dbReference>
<dbReference type="InterPro" id="IPR052345">
    <property type="entry name" value="Rad_response_metalloprotease"/>
</dbReference>
<organism evidence="2">
    <name type="scientific">Candidatus Kentrum sp. TC</name>
    <dbReference type="NCBI Taxonomy" id="2126339"/>
    <lineage>
        <taxon>Bacteria</taxon>
        <taxon>Pseudomonadati</taxon>
        <taxon>Pseudomonadota</taxon>
        <taxon>Gammaproteobacteria</taxon>
        <taxon>Candidatus Kentrum</taxon>
    </lineage>
</organism>
<proteinExistence type="predicted"/>
<dbReference type="EMBL" id="CAADFT010000105">
    <property type="protein sequence ID" value="VFK48207.1"/>
    <property type="molecule type" value="Genomic_DNA"/>
</dbReference>